<evidence type="ECO:0000313" key="8">
    <source>
        <dbReference type="Proteomes" id="UP000605986"/>
    </source>
</evidence>
<evidence type="ECO:0000256" key="2">
    <source>
        <dbReference type="ARBA" id="ARBA00022801"/>
    </source>
</evidence>
<dbReference type="PROSITE" id="PS01174">
    <property type="entry name" value="LIPASE_GDXG_SER"/>
    <property type="match status" value="1"/>
</dbReference>
<evidence type="ECO:0000259" key="6">
    <source>
        <dbReference type="Pfam" id="PF22041"/>
    </source>
</evidence>
<gene>
    <name evidence="7" type="ORF">F53441_5035</name>
</gene>
<feature type="domain" description="Alpha/beta hydrolase fold-3" evidence="4">
    <location>
        <begin position="336"/>
        <end position="547"/>
    </location>
</feature>
<dbReference type="InterPro" id="IPR036282">
    <property type="entry name" value="Glutathione-S-Trfase_C_sf"/>
</dbReference>
<evidence type="ECO:0000256" key="1">
    <source>
        <dbReference type="ARBA" id="ARBA00010515"/>
    </source>
</evidence>
<organism evidence="7 8">
    <name type="scientific">Fusarium austroafricanum</name>
    <dbReference type="NCBI Taxonomy" id="2364996"/>
    <lineage>
        <taxon>Eukaryota</taxon>
        <taxon>Fungi</taxon>
        <taxon>Dikarya</taxon>
        <taxon>Ascomycota</taxon>
        <taxon>Pezizomycotina</taxon>
        <taxon>Sordariomycetes</taxon>
        <taxon>Hypocreomycetidae</taxon>
        <taxon>Hypocreales</taxon>
        <taxon>Nectriaceae</taxon>
        <taxon>Fusarium</taxon>
        <taxon>Fusarium concolor species complex</taxon>
    </lineage>
</organism>
<evidence type="ECO:0000259" key="5">
    <source>
        <dbReference type="Pfam" id="PF13409"/>
    </source>
</evidence>
<evidence type="ECO:0008006" key="9">
    <source>
        <dbReference type="Google" id="ProtNLM"/>
    </source>
</evidence>
<dbReference type="InterPro" id="IPR033140">
    <property type="entry name" value="Lipase_GDXG_put_SER_AS"/>
</dbReference>
<keyword evidence="8" id="KW-1185">Reference proteome</keyword>
<dbReference type="Pfam" id="PF13409">
    <property type="entry name" value="GST_N_2"/>
    <property type="match status" value="1"/>
</dbReference>
<dbReference type="PANTHER" id="PTHR48081">
    <property type="entry name" value="AB HYDROLASE SUPERFAMILY PROTEIN C4A8.06C"/>
    <property type="match status" value="1"/>
</dbReference>
<dbReference type="SUPFAM" id="SSF52833">
    <property type="entry name" value="Thioredoxin-like"/>
    <property type="match status" value="1"/>
</dbReference>
<evidence type="ECO:0000313" key="7">
    <source>
        <dbReference type="EMBL" id="KAF4452102.1"/>
    </source>
</evidence>
<comment type="similarity">
    <text evidence="1">Belongs to the 'GDXG' lipolytic enzyme family.</text>
</comment>
<dbReference type="SUPFAM" id="SSF47616">
    <property type="entry name" value="GST C-terminal domain-like"/>
    <property type="match status" value="1"/>
</dbReference>
<dbReference type="Proteomes" id="UP000605986">
    <property type="component" value="Unassembled WGS sequence"/>
</dbReference>
<dbReference type="Gene3D" id="3.40.30.10">
    <property type="entry name" value="Glutaredoxin"/>
    <property type="match status" value="1"/>
</dbReference>
<feature type="domain" description="GST N-terminal" evidence="5">
    <location>
        <begin position="23"/>
        <end position="99"/>
    </location>
</feature>
<dbReference type="AlphaFoldDB" id="A0A8H4P8S2"/>
<dbReference type="Gene3D" id="1.20.1050.10">
    <property type="match status" value="1"/>
</dbReference>
<dbReference type="InterPro" id="IPR054416">
    <property type="entry name" value="GST_UstS-like_C"/>
</dbReference>
<dbReference type="EMBL" id="JAADJG010000200">
    <property type="protein sequence ID" value="KAF4452102.1"/>
    <property type="molecule type" value="Genomic_DNA"/>
</dbReference>
<feature type="active site" evidence="3">
    <location>
        <position position="414"/>
    </location>
</feature>
<evidence type="ECO:0000256" key="3">
    <source>
        <dbReference type="PROSITE-ProRule" id="PRU10038"/>
    </source>
</evidence>
<dbReference type="GO" id="GO:0016787">
    <property type="term" value="F:hydrolase activity"/>
    <property type="evidence" value="ECO:0007669"/>
    <property type="project" value="UniProtKB-KW"/>
</dbReference>
<dbReference type="InterPro" id="IPR013094">
    <property type="entry name" value="AB_hydrolase_3"/>
</dbReference>
<dbReference type="InterPro" id="IPR029058">
    <property type="entry name" value="AB_hydrolase_fold"/>
</dbReference>
<reference evidence="7" key="1">
    <citation type="submission" date="2020-01" db="EMBL/GenBank/DDBJ databases">
        <title>Identification and distribution of gene clusters putatively required for synthesis of sphingolipid metabolism inhibitors in phylogenetically diverse species of the filamentous fungus Fusarium.</title>
        <authorList>
            <person name="Kim H.-S."/>
            <person name="Busman M."/>
            <person name="Brown D.W."/>
            <person name="Divon H."/>
            <person name="Uhlig S."/>
            <person name="Proctor R.H."/>
        </authorList>
    </citation>
    <scope>NUCLEOTIDE SEQUENCE</scope>
    <source>
        <strain evidence="7">NRRL 53441</strain>
    </source>
</reference>
<dbReference type="InterPro" id="IPR004045">
    <property type="entry name" value="Glutathione_S-Trfase_N"/>
</dbReference>
<dbReference type="Gene3D" id="3.40.50.1820">
    <property type="entry name" value="alpha/beta hydrolase"/>
    <property type="match status" value="1"/>
</dbReference>
<dbReference type="Pfam" id="PF22041">
    <property type="entry name" value="GST_C_7"/>
    <property type="match status" value="1"/>
</dbReference>
<comment type="caution">
    <text evidence="7">The sequence shown here is derived from an EMBL/GenBank/DDBJ whole genome shotgun (WGS) entry which is preliminary data.</text>
</comment>
<dbReference type="PANTHER" id="PTHR48081:SF8">
    <property type="entry name" value="ALPHA_BETA HYDROLASE FOLD-3 DOMAIN-CONTAINING PROTEIN-RELATED"/>
    <property type="match status" value="1"/>
</dbReference>
<protein>
    <recommendedName>
        <fullName evidence="9">Alpha/beta hydrolase fold-3 domain-containing protein</fullName>
    </recommendedName>
</protein>
<dbReference type="CDD" id="cd03038">
    <property type="entry name" value="GST_N_etherase_LigE"/>
    <property type="match status" value="1"/>
</dbReference>
<dbReference type="OrthoDB" id="4951845at2759"/>
<dbReference type="InterPro" id="IPR050300">
    <property type="entry name" value="GDXG_lipolytic_enzyme"/>
</dbReference>
<keyword evidence="2" id="KW-0378">Hydrolase</keyword>
<dbReference type="InterPro" id="IPR036249">
    <property type="entry name" value="Thioredoxin-like_sf"/>
</dbReference>
<sequence>MSADNKIVLYDITSRPPVEKTVFSPNPWKSRLALNFKGVPYSTSWTTLPDITKVRSSLKVPACRTFADGKDFYTLPMIHDLATGSLVGDSFDIALYLQKTYPSSGGGDLFPPQTLDYDFSHSNDFLVPLSDSSESEFSQYTKFNRHIDALFTTHVQLGLGGMPFDPASEEETKAEFLRRAGLKQWDDFALVGEAREKMLQSFEEKLGGLAKLFDKDTSRPFLLGEKVSYADMIVALYYIFRSNRPHRDWTLHQALGRKLMLELMQFYTNTRLITPMPTEHSGLNTRFISIPPAHGSIYRGPLEDKEIQPGTVRAIWYHEAQEFSALSNMAKGEYLLLHFHGGGYVLGSPFPLDSGYMAGVFAKHITTKVLFAGYRLTCVPEGRFPAALQDAVTLYLHILAQGIPVENLVISGDSAGGHLVISLLRYIKEYLPNTPSPKAALLWSPWIDVTGATPATHVLRRHNYDTDYLPADFAEWATESFAPRDVIERSGPYVTLRGQPFRTTTRLWTHIGDAELLYDEVIEWVHDMREAGNEIDLRVEAGAPHDIVESGYLSGFRKKGERVVEVAEEWLGLK</sequence>
<accession>A0A8H4P8S2</accession>
<proteinExistence type="inferred from homology"/>
<name>A0A8H4P8S2_9HYPO</name>
<dbReference type="Pfam" id="PF07859">
    <property type="entry name" value="Abhydrolase_3"/>
    <property type="match status" value="1"/>
</dbReference>
<feature type="domain" description="Glutathione S-transferase UstS-like C-terminal" evidence="6">
    <location>
        <begin position="184"/>
        <end position="236"/>
    </location>
</feature>
<evidence type="ECO:0000259" key="4">
    <source>
        <dbReference type="Pfam" id="PF07859"/>
    </source>
</evidence>
<dbReference type="SUPFAM" id="SSF53474">
    <property type="entry name" value="alpha/beta-Hydrolases"/>
    <property type="match status" value="1"/>
</dbReference>